<dbReference type="PANTHER" id="PTHR24111">
    <property type="entry name" value="LEUCINE-RICH REPEAT-CONTAINING PROTEIN 34"/>
    <property type="match status" value="1"/>
</dbReference>
<evidence type="ECO:0000313" key="4">
    <source>
        <dbReference type="Proteomes" id="UP001189429"/>
    </source>
</evidence>
<keyword evidence="4" id="KW-1185">Reference proteome</keyword>
<sequence>LLPLLLFHLLFLLLRLSLLFLLFGLLRLWLESGRATAALAGFVSSAAPPRRGRTPAEAGMQQRWAAVTAASGARPPAGRPGQPGAISRPAGGLLKPGGAAASSSSAAGAARPAAGANTASFTVSTQSKKDEIGIQTLVGDYADKGTNHGRRYYQKNQKIAGHEDVKVFLYYWDERDGADFSGWWFGDALGGSQVSRGLRVRRLASRSSSRAGSLNYLDLARNGIRDAGATALAAALGGNCALRELHLAQNRIRGPGGPCPREDARREHWAAAADDGVDFARAVGLALPGSASLWILSLRRCGIGSEGARLRAQGLSAQRVGLTELSVGLNRFRDNGAAEIAKMLTVSRSIRELYVDDNRIGRSGGAFIGEALMGNYCLQTLWMTIKTNSTLRRLGLTVDASIGKALRQAMDRATPMPKRGVQRSDKWTADNFIALPSAVPNACQDSRGVPQRHSNDSGTGSEADSPFDTEEFDGQQGVAEARGQAGRAEANHDGAGGGASDDVLDVETLPPLPSDSKSDEWTADNIIALPSAEPNACQDSRGISQRHSHDSGTGSEAFSPFNTEDFDDQQAFMILDALDPAPQAA</sequence>
<gene>
    <name evidence="3" type="ORF">PCOR1329_LOCUS57402</name>
</gene>
<proteinExistence type="predicted"/>
<dbReference type="Pfam" id="PF13516">
    <property type="entry name" value="LRR_6"/>
    <property type="match status" value="1"/>
</dbReference>
<evidence type="ECO:0000256" key="2">
    <source>
        <dbReference type="SAM" id="MobiDB-lite"/>
    </source>
</evidence>
<dbReference type="Proteomes" id="UP001189429">
    <property type="component" value="Unassembled WGS sequence"/>
</dbReference>
<dbReference type="InterPro" id="IPR032675">
    <property type="entry name" value="LRR_dom_sf"/>
</dbReference>
<dbReference type="SMART" id="SM00368">
    <property type="entry name" value="LRR_RI"/>
    <property type="match status" value="5"/>
</dbReference>
<evidence type="ECO:0000313" key="3">
    <source>
        <dbReference type="EMBL" id="CAK0871626.1"/>
    </source>
</evidence>
<dbReference type="SUPFAM" id="SSF52047">
    <property type="entry name" value="RNI-like"/>
    <property type="match status" value="1"/>
</dbReference>
<evidence type="ECO:0000256" key="1">
    <source>
        <dbReference type="ARBA" id="ARBA00022737"/>
    </source>
</evidence>
<dbReference type="PANTHER" id="PTHR24111:SF0">
    <property type="entry name" value="LEUCINE-RICH REPEAT-CONTAINING PROTEIN"/>
    <property type="match status" value="1"/>
</dbReference>
<feature type="compositionally biased region" description="Polar residues" evidence="2">
    <location>
        <begin position="537"/>
        <end position="562"/>
    </location>
</feature>
<dbReference type="InterPro" id="IPR001611">
    <property type="entry name" value="Leu-rich_rpt"/>
</dbReference>
<accession>A0ABN9VHX4</accession>
<dbReference type="Gene3D" id="3.80.10.10">
    <property type="entry name" value="Ribonuclease Inhibitor"/>
    <property type="match status" value="2"/>
</dbReference>
<keyword evidence="1" id="KW-0677">Repeat</keyword>
<feature type="region of interest" description="Disordered" evidence="2">
    <location>
        <begin position="69"/>
        <end position="90"/>
    </location>
</feature>
<feature type="non-terminal residue" evidence="3">
    <location>
        <position position="1"/>
    </location>
</feature>
<comment type="caution">
    <text evidence="3">The sequence shown here is derived from an EMBL/GenBank/DDBJ whole genome shotgun (WGS) entry which is preliminary data.</text>
</comment>
<reference evidence="3" key="1">
    <citation type="submission" date="2023-10" db="EMBL/GenBank/DDBJ databases">
        <authorList>
            <person name="Chen Y."/>
            <person name="Shah S."/>
            <person name="Dougan E. K."/>
            <person name="Thang M."/>
            <person name="Chan C."/>
        </authorList>
    </citation>
    <scope>NUCLEOTIDE SEQUENCE [LARGE SCALE GENOMIC DNA]</scope>
</reference>
<protein>
    <submittedName>
        <fullName evidence="3">Uncharacterized protein</fullName>
    </submittedName>
</protein>
<name>A0ABN9VHX4_9DINO</name>
<feature type="region of interest" description="Disordered" evidence="2">
    <location>
        <begin position="440"/>
        <end position="565"/>
    </location>
</feature>
<organism evidence="3 4">
    <name type="scientific">Prorocentrum cordatum</name>
    <dbReference type="NCBI Taxonomy" id="2364126"/>
    <lineage>
        <taxon>Eukaryota</taxon>
        <taxon>Sar</taxon>
        <taxon>Alveolata</taxon>
        <taxon>Dinophyceae</taxon>
        <taxon>Prorocentrales</taxon>
        <taxon>Prorocentraceae</taxon>
        <taxon>Prorocentrum</taxon>
    </lineage>
</organism>
<dbReference type="EMBL" id="CAUYUJ010017092">
    <property type="protein sequence ID" value="CAK0871626.1"/>
    <property type="molecule type" value="Genomic_DNA"/>
</dbReference>
<feature type="compositionally biased region" description="Low complexity" evidence="2">
    <location>
        <begin position="474"/>
        <end position="488"/>
    </location>
</feature>
<dbReference type="InterPro" id="IPR052201">
    <property type="entry name" value="LRR-containing_regulator"/>
</dbReference>